<feature type="transmembrane region" description="Helical" evidence="1">
    <location>
        <begin position="51"/>
        <end position="71"/>
    </location>
</feature>
<evidence type="ECO:0000313" key="2">
    <source>
        <dbReference type="EMBL" id="KAB2655162.1"/>
    </source>
</evidence>
<evidence type="ECO:0000256" key="1">
    <source>
        <dbReference type="SAM" id="Phobius"/>
    </source>
</evidence>
<accession>A0A7V8B0X9</accession>
<protein>
    <submittedName>
        <fullName evidence="2">Uncharacterized protein</fullName>
    </submittedName>
</protein>
<dbReference type="EMBL" id="WBVY01000007">
    <property type="protein sequence ID" value="KAB2655162.1"/>
    <property type="molecule type" value="Genomic_DNA"/>
</dbReference>
<dbReference type="AlphaFoldDB" id="A0A7V8B0X9"/>
<dbReference type="Proteomes" id="UP000460650">
    <property type="component" value="Unassembled WGS sequence"/>
</dbReference>
<keyword evidence="1" id="KW-1133">Transmembrane helix</keyword>
<keyword evidence="1" id="KW-0812">Transmembrane</keyword>
<dbReference type="RefSeq" id="WP_151648448.1">
    <property type="nucleotide sequence ID" value="NZ_WBVY01000007.1"/>
</dbReference>
<name>A0A7V8B0X9_9HYPH</name>
<organism evidence="2 3">
    <name type="scientific">Brucella tritici</name>
    <dbReference type="NCBI Taxonomy" id="94626"/>
    <lineage>
        <taxon>Bacteria</taxon>
        <taxon>Pseudomonadati</taxon>
        <taxon>Pseudomonadota</taxon>
        <taxon>Alphaproteobacteria</taxon>
        <taxon>Hyphomicrobiales</taxon>
        <taxon>Brucellaceae</taxon>
        <taxon>Brucella/Ochrobactrum group</taxon>
        <taxon>Brucella</taxon>
    </lineage>
</organism>
<evidence type="ECO:0000313" key="3">
    <source>
        <dbReference type="Proteomes" id="UP000460650"/>
    </source>
</evidence>
<reference evidence="2 3" key="1">
    <citation type="submission" date="2019-09" db="EMBL/GenBank/DDBJ databases">
        <title>Taxonomic organization of the family Brucellaceae based on a phylogenomic approach.</title>
        <authorList>
            <person name="Leclercq S."/>
            <person name="Cloeckaert A."/>
            <person name="Zygmunt M.S."/>
        </authorList>
    </citation>
    <scope>NUCLEOTIDE SEQUENCE [LARGE SCALE GENOMIC DNA]</scope>
    <source>
        <strain evidence="2 3">TA93</strain>
    </source>
</reference>
<keyword evidence="1" id="KW-0472">Membrane</keyword>
<gene>
    <name evidence="2" type="ORF">F9K94_21665</name>
</gene>
<sequence>MSDTAYYNSPYSQFGFPTVGTYAISILSCVVILLSILKAATLFGTDFNPSIFIYASVCFVGVIAGLAIAHIDNR</sequence>
<feature type="transmembrane region" description="Helical" evidence="1">
    <location>
        <begin position="20"/>
        <end position="39"/>
    </location>
</feature>
<comment type="caution">
    <text evidence="2">The sequence shown here is derived from an EMBL/GenBank/DDBJ whole genome shotgun (WGS) entry which is preliminary data.</text>
</comment>
<proteinExistence type="predicted"/>